<dbReference type="OrthoDB" id="9796412at2"/>
<feature type="domain" description="Pseudouridine synthase RsuA/RluA-like" evidence="3">
    <location>
        <begin position="14"/>
        <end position="170"/>
    </location>
</feature>
<dbReference type="PANTHER" id="PTHR21600:SF83">
    <property type="entry name" value="PSEUDOURIDYLATE SYNTHASE RPUSD4, MITOCHONDRIAL"/>
    <property type="match status" value="1"/>
</dbReference>
<proteinExistence type="inferred from homology"/>
<dbReference type="PROSITE" id="PS01129">
    <property type="entry name" value="PSI_RLU"/>
    <property type="match status" value="1"/>
</dbReference>
<evidence type="ECO:0000256" key="2">
    <source>
        <dbReference type="ARBA" id="ARBA00023235"/>
    </source>
</evidence>
<organism evidence="4 5">
    <name type="scientific">Parapedobacter composti</name>
    <dbReference type="NCBI Taxonomy" id="623281"/>
    <lineage>
        <taxon>Bacteria</taxon>
        <taxon>Pseudomonadati</taxon>
        <taxon>Bacteroidota</taxon>
        <taxon>Sphingobacteriia</taxon>
        <taxon>Sphingobacteriales</taxon>
        <taxon>Sphingobacteriaceae</taxon>
        <taxon>Parapedobacter</taxon>
    </lineage>
</organism>
<dbReference type="STRING" id="623281.SAMN05421747_106116"/>
<dbReference type="Pfam" id="PF00849">
    <property type="entry name" value="PseudoU_synth_2"/>
    <property type="match status" value="1"/>
</dbReference>
<protein>
    <submittedName>
        <fullName evidence="4">23S rRNA pseudouridine1911/1915/1917 synthase</fullName>
    </submittedName>
</protein>
<dbReference type="InterPro" id="IPR020103">
    <property type="entry name" value="PsdUridine_synth_cat_dom_sf"/>
</dbReference>
<dbReference type="GO" id="GO:0001522">
    <property type="term" value="P:pseudouridine synthesis"/>
    <property type="evidence" value="ECO:0007669"/>
    <property type="project" value="InterPro"/>
</dbReference>
<dbReference type="PANTHER" id="PTHR21600">
    <property type="entry name" value="MITOCHONDRIAL RNA PSEUDOURIDINE SYNTHASE"/>
    <property type="match status" value="1"/>
</dbReference>
<gene>
    <name evidence="4" type="ORF">SAMN05421747_106116</name>
</gene>
<name>A0A1I1HDC1_9SPHI</name>
<dbReference type="InterPro" id="IPR006224">
    <property type="entry name" value="PsdUridine_synth_RluA-like_CS"/>
</dbReference>
<sequence>MPITDNDVIYEDNHLLAINKRAGYLVQADTGNDESMEQMVNTYLTRKYSKPNGAFVGVVHRLDRPVSGLILFAKTSKGLERMQQIFRDREIKKTYWAVVRNPPEVVEKKLVNWLSRDRTQNITKVHQEAADGRVYAELSYKLIGQIDGYYLLEVYPLTGRTHQIRAQLASIGCPIVGDHKYGYPRGSLRRTICLHARKLEFVHPIKKETVVLYAELPKDGFWDRFEVFNIR</sequence>
<dbReference type="CDD" id="cd02869">
    <property type="entry name" value="PseudoU_synth_RluA_like"/>
    <property type="match status" value="1"/>
</dbReference>
<dbReference type="SUPFAM" id="SSF55120">
    <property type="entry name" value="Pseudouridine synthase"/>
    <property type="match status" value="1"/>
</dbReference>
<evidence type="ECO:0000259" key="3">
    <source>
        <dbReference type="Pfam" id="PF00849"/>
    </source>
</evidence>
<evidence type="ECO:0000313" key="4">
    <source>
        <dbReference type="EMBL" id="SFC21612.1"/>
    </source>
</evidence>
<dbReference type="RefSeq" id="WP_090973189.1">
    <property type="nucleotide sequence ID" value="NZ_FOLL01000006.1"/>
</dbReference>
<dbReference type="EMBL" id="FOLL01000006">
    <property type="protein sequence ID" value="SFC21612.1"/>
    <property type="molecule type" value="Genomic_DNA"/>
</dbReference>
<dbReference type="GO" id="GO:0006396">
    <property type="term" value="P:RNA processing"/>
    <property type="evidence" value="ECO:0007669"/>
    <property type="project" value="UniProtKB-ARBA"/>
</dbReference>
<dbReference type="InterPro" id="IPR006145">
    <property type="entry name" value="PsdUridine_synth_RsuA/RluA"/>
</dbReference>
<dbReference type="Proteomes" id="UP000199577">
    <property type="component" value="Unassembled WGS sequence"/>
</dbReference>
<dbReference type="GO" id="GO:0003723">
    <property type="term" value="F:RNA binding"/>
    <property type="evidence" value="ECO:0007669"/>
    <property type="project" value="InterPro"/>
</dbReference>
<reference evidence="5" key="1">
    <citation type="submission" date="2016-10" db="EMBL/GenBank/DDBJ databases">
        <authorList>
            <person name="Varghese N."/>
            <person name="Submissions S."/>
        </authorList>
    </citation>
    <scope>NUCLEOTIDE SEQUENCE [LARGE SCALE GENOMIC DNA]</scope>
    <source>
        <strain evidence="5">DSM 22900</strain>
    </source>
</reference>
<evidence type="ECO:0000256" key="1">
    <source>
        <dbReference type="ARBA" id="ARBA00010876"/>
    </source>
</evidence>
<keyword evidence="2" id="KW-0413">Isomerase</keyword>
<accession>A0A1I1HDC1</accession>
<comment type="similarity">
    <text evidence="1">Belongs to the pseudouridine synthase RluA family.</text>
</comment>
<dbReference type="Gene3D" id="3.30.2350.10">
    <property type="entry name" value="Pseudouridine synthase"/>
    <property type="match status" value="1"/>
</dbReference>
<evidence type="ECO:0000313" key="5">
    <source>
        <dbReference type="Proteomes" id="UP000199577"/>
    </source>
</evidence>
<dbReference type="AlphaFoldDB" id="A0A1I1HDC1"/>
<dbReference type="InterPro" id="IPR050188">
    <property type="entry name" value="RluA_PseudoU_synthase"/>
</dbReference>
<dbReference type="GO" id="GO:0140098">
    <property type="term" value="F:catalytic activity, acting on RNA"/>
    <property type="evidence" value="ECO:0007669"/>
    <property type="project" value="UniProtKB-ARBA"/>
</dbReference>
<keyword evidence="5" id="KW-1185">Reference proteome</keyword>
<dbReference type="GO" id="GO:0009982">
    <property type="term" value="F:pseudouridine synthase activity"/>
    <property type="evidence" value="ECO:0007669"/>
    <property type="project" value="InterPro"/>
</dbReference>